<feature type="binding site" evidence="4">
    <location>
        <position position="200"/>
    </location>
    <ligand>
        <name>molybdate</name>
        <dbReference type="ChEBI" id="CHEBI:36264"/>
    </ligand>
</feature>
<dbReference type="NCBIfam" id="TIGR01256">
    <property type="entry name" value="modA"/>
    <property type="match status" value="1"/>
</dbReference>
<keyword evidence="3" id="KW-0732">Signal</keyword>
<feature type="binding site" evidence="4">
    <location>
        <position position="52"/>
    </location>
    <ligand>
        <name>molybdate</name>
        <dbReference type="ChEBI" id="CHEBI:36264"/>
    </ligand>
</feature>
<dbReference type="GO" id="GO:0046872">
    <property type="term" value="F:metal ion binding"/>
    <property type="evidence" value="ECO:0007669"/>
    <property type="project" value="UniProtKB-KW"/>
</dbReference>
<feature type="binding site" evidence="4">
    <location>
        <position position="182"/>
    </location>
    <ligand>
        <name>molybdate</name>
        <dbReference type="ChEBI" id="CHEBI:36264"/>
    </ligand>
</feature>
<keyword evidence="2 4" id="KW-0479">Metal-binding</keyword>
<dbReference type="CDD" id="cd13538">
    <property type="entry name" value="PBP2_ModA_like_1"/>
    <property type="match status" value="1"/>
</dbReference>
<evidence type="ECO:0000256" key="3">
    <source>
        <dbReference type="ARBA" id="ARBA00022729"/>
    </source>
</evidence>
<dbReference type="GO" id="GO:0030973">
    <property type="term" value="F:molybdate ion binding"/>
    <property type="evidence" value="ECO:0007669"/>
    <property type="project" value="TreeGrafter"/>
</dbReference>
<gene>
    <name evidence="5" type="ORF">HDA36_004444</name>
</gene>
<dbReference type="Pfam" id="PF13531">
    <property type="entry name" value="SBP_bac_11"/>
    <property type="match status" value="1"/>
</dbReference>
<organism evidence="5 6">
    <name type="scientific">Nocardiopsis composta</name>
    <dbReference type="NCBI Taxonomy" id="157465"/>
    <lineage>
        <taxon>Bacteria</taxon>
        <taxon>Bacillati</taxon>
        <taxon>Actinomycetota</taxon>
        <taxon>Actinomycetes</taxon>
        <taxon>Streptosporangiales</taxon>
        <taxon>Nocardiopsidaceae</taxon>
        <taxon>Nocardiopsis</taxon>
    </lineage>
</organism>
<proteinExistence type="inferred from homology"/>
<comment type="similarity">
    <text evidence="1">Belongs to the bacterial solute-binding protein ModA family.</text>
</comment>
<evidence type="ECO:0000256" key="1">
    <source>
        <dbReference type="ARBA" id="ARBA00009175"/>
    </source>
</evidence>
<feature type="binding site" evidence="4">
    <location>
        <position position="79"/>
    </location>
    <ligand>
        <name>molybdate</name>
        <dbReference type="ChEBI" id="CHEBI:36264"/>
    </ligand>
</feature>
<accession>A0A7W8QPT4</accession>
<comment type="caution">
    <text evidence="5">The sequence shown here is derived from an EMBL/GenBank/DDBJ whole genome shotgun (WGS) entry which is preliminary data.</text>
</comment>
<name>A0A7W8QPT4_9ACTN</name>
<dbReference type="PANTHER" id="PTHR30632">
    <property type="entry name" value="MOLYBDATE-BINDING PERIPLASMIC PROTEIN"/>
    <property type="match status" value="1"/>
</dbReference>
<dbReference type="GO" id="GO:0015689">
    <property type="term" value="P:molybdate ion transport"/>
    <property type="evidence" value="ECO:0007669"/>
    <property type="project" value="InterPro"/>
</dbReference>
<dbReference type="RefSeq" id="WP_184394907.1">
    <property type="nucleotide sequence ID" value="NZ_BAAAJD010000064.1"/>
</dbReference>
<evidence type="ECO:0000313" key="6">
    <source>
        <dbReference type="Proteomes" id="UP000572635"/>
    </source>
</evidence>
<keyword evidence="6" id="KW-1185">Reference proteome</keyword>
<dbReference type="InterPro" id="IPR050682">
    <property type="entry name" value="ModA/WtpA"/>
</dbReference>
<dbReference type="Proteomes" id="UP000572635">
    <property type="component" value="Unassembled WGS sequence"/>
</dbReference>
<dbReference type="InterPro" id="IPR005950">
    <property type="entry name" value="ModA"/>
</dbReference>
<evidence type="ECO:0000313" key="5">
    <source>
        <dbReference type="EMBL" id="MBB5434360.1"/>
    </source>
</evidence>
<dbReference type="PANTHER" id="PTHR30632:SF0">
    <property type="entry name" value="SULFATE-BINDING PROTEIN"/>
    <property type="match status" value="1"/>
</dbReference>
<dbReference type="Gene3D" id="3.40.190.10">
    <property type="entry name" value="Periplasmic binding protein-like II"/>
    <property type="match status" value="2"/>
</dbReference>
<dbReference type="EMBL" id="JACHDB010000001">
    <property type="protein sequence ID" value="MBB5434360.1"/>
    <property type="molecule type" value="Genomic_DNA"/>
</dbReference>
<sequence>MTDRYLRAGTAAASALLLAGLAGCGGGSGGGDGGEDPGAEGGGSLTVFAAASLTEVFTDLGERFEEETGSTVEFSFAGSSDLAQQIADGAPADVFASADVPNMDKVTEGGFAEGDPEVFARNVLQIAVPPDNPAGVEGFDDLAGDGVTVAVCAPEVPCGAAAEELMDATGVEIDAASQEEDVKAALTKARLGEVDAALVYETDVRAAGDDVRGIGIDGAEDAANDYPIVPLTSSGDPELAREWVDFVLSEEGAGALADAGFRPASGA</sequence>
<evidence type="ECO:0000256" key="2">
    <source>
        <dbReference type="ARBA" id="ARBA00022723"/>
    </source>
</evidence>
<reference evidence="5 6" key="1">
    <citation type="submission" date="2020-08" db="EMBL/GenBank/DDBJ databases">
        <title>Sequencing the genomes of 1000 actinobacteria strains.</title>
        <authorList>
            <person name="Klenk H.-P."/>
        </authorList>
    </citation>
    <scope>NUCLEOTIDE SEQUENCE [LARGE SCALE GENOMIC DNA]</scope>
    <source>
        <strain evidence="5 6">DSM 44551</strain>
    </source>
</reference>
<keyword evidence="4" id="KW-0500">Molybdenum</keyword>
<dbReference type="PROSITE" id="PS51257">
    <property type="entry name" value="PROKAR_LIPOPROTEIN"/>
    <property type="match status" value="1"/>
</dbReference>
<dbReference type="SUPFAM" id="SSF53850">
    <property type="entry name" value="Periplasmic binding protein-like II"/>
    <property type="match status" value="1"/>
</dbReference>
<dbReference type="AlphaFoldDB" id="A0A7W8QPT4"/>
<protein>
    <submittedName>
        <fullName evidence="5">Molybdate transport system substrate-binding protein</fullName>
    </submittedName>
</protein>
<dbReference type="PIRSF" id="PIRSF004846">
    <property type="entry name" value="ModA"/>
    <property type="match status" value="1"/>
</dbReference>
<evidence type="ECO:0000256" key="4">
    <source>
        <dbReference type="PIRSR" id="PIRSR004846-1"/>
    </source>
</evidence>